<accession>A0AAN7TN35</accession>
<organism evidence="3 4">
    <name type="scientific">Meristemomyces frigidus</name>
    <dbReference type="NCBI Taxonomy" id="1508187"/>
    <lineage>
        <taxon>Eukaryota</taxon>
        <taxon>Fungi</taxon>
        <taxon>Dikarya</taxon>
        <taxon>Ascomycota</taxon>
        <taxon>Pezizomycotina</taxon>
        <taxon>Dothideomycetes</taxon>
        <taxon>Dothideomycetidae</taxon>
        <taxon>Mycosphaerellales</taxon>
        <taxon>Teratosphaeriaceae</taxon>
        <taxon>Meristemomyces</taxon>
    </lineage>
</organism>
<dbReference type="Proteomes" id="UP001310890">
    <property type="component" value="Unassembled WGS sequence"/>
</dbReference>
<evidence type="ECO:0000259" key="2">
    <source>
        <dbReference type="Pfam" id="PF25484"/>
    </source>
</evidence>
<feature type="signal peptide" evidence="1">
    <location>
        <begin position="1"/>
        <end position="18"/>
    </location>
</feature>
<dbReference type="EMBL" id="JAVRRL010000005">
    <property type="protein sequence ID" value="KAK5117417.1"/>
    <property type="molecule type" value="Genomic_DNA"/>
</dbReference>
<dbReference type="InterPro" id="IPR057229">
    <property type="entry name" value="DUF7907"/>
</dbReference>
<comment type="caution">
    <text evidence="3">The sequence shown here is derived from an EMBL/GenBank/DDBJ whole genome shotgun (WGS) entry which is preliminary data.</text>
</comment>
<proteinExistence type="predicted"/>
<evidence type="ECO:0000313" key="3">
    <source>
        <dbReference type="EMBL" id="KAK5117417.1"/>
    </source>
</evidence>
<sequence>MKLPTILSSAALVAIAAAQAPFNESATYSLRTSVKPGQTGKEAYHGLWLGNEHTTPGIADVILLQDGPDIKGWLNPVVPGTDHGDDNNYQNFDLGTASTPWTLLIATNADLHADWQPVRIVAGNGRNVTLANSQGIARGFFLNETGLQWAAADGGPRVVEFGGWLGMCFVTRCSYPVAVSELTVRSMRLVAHTPPALLAHNAARSPFSHLYAFELRGCGAYSRVLVVKLGGGATGLMVMGGQRTVEARCASTRAATMHPYEAPYERAQVLQCIKRI</sequence>
<feature type="chain" id="PRO_5043012441" description="DUF7907 domain-containing protein" evidence="1">
    <location>
        <begin position="19"/>
        <end position="276"/>
    </location>
</feature>
<keyword evidence="1" id="KW-0732">Signal</keyword>
<dbReference type="AlphaFoldDB" id="A0AAN7TN35"/>
<name>A0AAN7TN35_9PEZI</name>
<evidence type="ECO:0000313" key="4">
    <source>
        <dbReference type="Proteomes" id="UP001310890"/>
    </source>
</evidence>
<feature type="domain" description="DUF7907" evidence="2">
    <location>
        <begin position="25"/>
        <end position="165"/>
    </location>
</feature>
<dbReference type="Pfam" id="PF25484">
    <property type="entry name" value="DUF7907"/>
    <property type="match status" value="1"/>
</dbReference>
<gene>
    <name evidence="3" type="ORF">LTR62_006036</name>
</gene>
<protein>
    <recommendedName>
        <fullName evidence="2">DUF7907 domain-containing protein</fullName>
    </recommendedName>
</protein>
<reference evidence="3" key="1">
    <citation type="submission" date="2023-08" db="EMBL/GenBank/DDBJ databases">
        <title>Black Yeasts Isolated from many extreme environments.</title>
        <authorList>
            <person name="Coleine C."/>
            <person name="Stajich J.E."/>
            <person name="Selbmann L."/>
        </authorList>
    </citation>
    <scope>NUCLEOTIDE SEQUENCE</scope>
    <source>
        <strain evidence="3">CCFEE 5401</strain>
    </source>
</reference>
<evidence type="ECO:0000256" key="1">
    <source>
        <dbReference type="SAM" id="SignalP"/>
    </source>
</evidence>